<dbReference type="VEuPathDB" id="AmoebaDB:FDP41_007419"/>
<evidence type="ECO:0000313" key="2">
    <source>
        <dbReference type="EMBL" id="KAF0984242.1"/>
    </source>
</evidence>
<name>A0A6A5CB37_NAEFO</name>
<feature type="compositionally biased region" description="Basic and acidic residues" evidence="1">
    <location>
        <begin position="35"/>
        <end position="44"/>
    </location>
</feature>
<evidence type="ECO:0000313" key="3">
    <source>
        <dbReference type="Proteomes" id="UP000444721"/>
    </source>
</evidence>
<feature type="region of interest" description="Disordered" evidence="1">
    <location>
        <begin position="1"/>
        <end position="48"/>
    </location>
</feature>
<dbReference type="AlphaFoldDB" id="A0A6A5CB37"/>
<evidence type="ECO:0000256" key="1">
    <source>
        <dbReference type="SAM" id="MobiDB-lite"/>
    </source>
</evidence>
<dbReference type="Proteomes" id="UP000444721">
    <property type="component" value="Unassembled WGS sequence"/>
</dbReference>
<feature type="compositionally biased region" description="Basic and acidic residues" evidence="1">
    <location>
        <begin position="13"/>
        <end position="23"/>
    </location>
</feature>
<dbReference type="EMBL" id="VFQX01000003">
    <property type="protein sequence ID" value="KAF0984242.1"/>
    <property type="molecule type" value="Genomic_DNA"/>
</dbReference>
<reference evidence="2 3" key="1">
    <citation type="journal article" date="2019" name="Sci. Rep.">
        <title>Nanopore sequencing improves the draft genome of the human pathogenic amoeba Naegleria fowleri.</title>
        <authorList>
            <person name="Liechti N."/>
            <person name="Schurch N."/>
            <person name="Bruggmann R."/>
            <person name="Wittwer M."/>
        </authorList>
    </citation>
    <scope>NUCLEOTIDE SEQUENCE [LARGE SCALE GENOMIC DNA]</scope>
    <source>
        <strain evidence="2 3">ATCC 30894</strain>
    </source>
</reference>
<keyword evidence="3" id="KW-1185">Reference proteome</keyword>
<dbReference type="GeneID" id="68114637"/>
<dbReference type="RefSeq" id="XP_044568955.1">
    <property type="nucleotide sequence ID" value="XM_044711162.1"/>
</dbReference>
<protein>
    <submittedName>
        <fullName evidence="2">Uncharacterized protein</fullName>
    </submittedName>
</protein>
<comment type="caution">
    <text evidence="2">The sequence shown here is derived from an EMBL/GenBank/DDBJ whole genome shotgun (WGS) entry which is preliminary data.</text>
</comment>
<dbReference type="VEuPathDB" id="AmoebaDB:NfTy_002990"/>
<proteinExistence type="predicted"/>
<accession>A0A6A5CB37</accession>
<sequence length="183" mass="20935">MHHHHFKNQTNDDDNKSSHRPDLPQEETSSIHQQQDQHAEDMTSQKDTLTNTCFIPATDYDIIQMDEMQRPGDAQNTHSMHACDAKLQKIIDSLILYLHENRDSIELLHEKGSLGACMPTTTTTTTTTSEPSISTHIVTEKNSWINSSMLHMPHPRTNMCIPLRMLLLTKCQLTCAFMARHML</sequence>
<organism evidence="2 3">
    <name type="scientific">Naegleria fowleri</name>
    <name type="common">Brain eating amoeba</name>
    <dbReference type="NCBI Taxonomy" id="5763"/>
    <lineage>
        <taxon>Eukaryota</taxon>
        <taxon>Discoba</taxon>
        <taxon>Heterolobosea</taxon>
        <taxon>Tetramitia</taxon>
        <taxon>Eutetramitia</taxon>
        <taxon>Vahlkampfiidae</taxon>
        <taxon>Naegleria</taxon>
    </lineage>
</organism>
<gene>
    <name evidence="2" type="ORF">FDP41_007419</name>
</gene>